<sequence length="195" mass="21507">MIPKYFYGSFKPQMSSPSKDLPPKREGKPLRRVQPPLKNIRLTNLIYILVLLSTLLTAFYSYRMLQWKSEVGGWWNLALGKKPPIAQATPVDTGSNRQRRKTDEEGVEDKINALAEALGMPSGDLARAIAVAVREYVPPASLSSIKERETGKPAVEQLLRGNGEGRTVEASEPTSIGVVEGVVRNMDSFVGLDEP</sequence>
<accession>A0A9W9AN84</accession>
<dbReference type="AlphaFoldDB" id="A0A9W9AN84"/>
<evidence type="ECO:0000313" key="3">
    <source>
        <dbReference type="EMBL" id="KAJ4485601.1"/>
    </source>
</evidence>
<protein>
    <submittedName>
        <fullName evidence="3">Uncharacterized protein</fullName>
    </submittedName>
</protein>
<feature type="region of interest" description="Disordered" evidence="1">
    <location>
        <begin position="86"/>
        <end position="106"/>
    </location>
</feature>
<reference evidence="3" key="1">
    <citation type="submission" date="2022-08" db="EMBL/GenBank/DDBJ databases">
        <title>A Global Phylogenomic Analysis of the Shiitake Genus Lentinula.</title>
        <authorList>
            <consortium name="DOE Joint Genome Institute"/>
            <person name="Sierra-Patev S."/>
            <person name="Min B."/>
            <person name="Naranjo-Ortiz M."/>
            <person name="Looney B."/>
            <person name="Konkel Z."/>
            <person name="Slot J.C."/>
            <person name="Sakamoto Y."/>
            <person name="Steenwyk J.L."/>
            <person name="Rokas A."/>
            <person name="Carro J."/>
            <person name="Camarero S."/>
            <person name="Ferreira P."/>
            <person name="Molpeceres G."/>
            <person name="Ruiz-Duenas F.J."/>
            <person name="Serrano A."/>
            <person name="Henrissat B."/>
            <person name="Drula E."/>
            <person name="Hughes K.W."/>
            <person name="Mata J.L."/>
            <person name="Ishikawa N.K."/>
            <person name="Vargas-Isla R."/>
            <person name="Ushijima S."/>
            <person name="Smith C.A."/>
            <person name="Ahrendt S."/>
            <person name="Andreopoulos W."/>
            <person name="He G."/>
            <person name="Labutti K."/>
            <person name="Lipzen A."/>
            <person name="Ng V."/>
            <person name="Riley R."/>
            <person name="Sandor L."/>
            <person name="Barry K."/>
            <person name="Martinez A.T."/>
            <person name="Xiao Y."/>
            <person name="Gibbons J.G."/>
            <person name="Terashima K."/>
            <person name="Grigoriev I.V."/>
            <person name="Hibbett D.S."/>
        </authorList>
    </citation>
    <scope>NUCLEOTIDE SEQUENCE</scope>
    <source>
        <strain evidence="3">JLM2183</strain>
    </source>
</reference>
<keyword evidence="2" id="KW-0472">Membrane</keyword>
<evidence type="ECO:0000256" key="1">
    <source>
        <dbReference type="SAM" id="MobiDB-lite"/>
    </source>
</evidence>
<feature type="region of interest" description="Disordered" evidence="1">
    <location>
        <begin position="1"/>
        <end position="32"/>
    </location>
</feature>
<evidence type="ECO:0000256" key="2">
    <source>
        <dbReference type="SAM" id="Phobius"/>
    </source>
</evidence>
<organism evidence="3 4">
    <name type="scientific">Lentinula aciculospora</name>
    <dbReference type="NCBI Taxonomy" id="153920"/>
    <lineage>
        <taxon>Eukaryota</taxon>
        <taxon>Fungi</taxon>
        <taxon>Dikarya</taxon>
        <taxon>Basidiomycota</taxon>
        <taxon>Agaricomycotina</taxon>
        <taxon>Agaricomycetes</taxon>
        <taxon>Agaricomycetidae</taxon>
        <taxon>Agaricales</taxon>
        <taxon>Marasmiineae</taxon>
        <taxon>Omphalotaceae</taxon>
        <taxon>Lentinula</taxon>
    </lineage>
</organism>
<dbReference type="EMBL" id="JAOTPV010000003">
    <property type="protein sequence ID" value="KAJ4485601.1"/>
    <property type="molecule type" value="Genomic_DNA"/>
</dbReference>
<keyword evidence="2" id="KW-0812">Transmembrane</keyword>
<keyword evidence="2" id="KW-1133">Transmembrane helix</keyword>
<dbReference type="Proteomes" id="UP001150266">
    <property type="component" value="Unassembled WGS sequence"/>
</dbReference>
<dbReference type="OrthoDB" id="3199651at2759"/>
<comment type="caution">
    <text evidence="3">The sequence shown here is derived from an EMBL/GenBank/DDBJ whole genome shotgun (WGS) entry which is preliminary data.</text>
</comment>
<gene>
    <name evidence="3" type="ORF">J3R30DRAFT_3440767</name>
</gene>
<feature type="transmembrane region" description="Helical" evidence="2">
    <location>
        <begin position="45"/>
        <end position="62"/>
    </location>
</feature>
<keyword evidence="4" id="KW-1185">Reference proteome</keyword>
<proteinExistence type="predicted"/>
<evidence type="ECO:0000313" key="4">
    <source>
        <dbReference type="Proteomes" id="UP001150266"/>
    </source>
</evidence>
<name>A0A9W9AN84_9AGAR</name>